<dbReference type="Gene3D" id="3.30.750.44">
    <property type="match status" value="1"/>
</dbReference>
<dbReference type="PROSITE" id="PS50106">
    <property type="entry name" value="PDZ"/>
    <property type="match status" value="1"/>
</dbReference>
<keyword evidence="3" id="KW-0378">Hydrolase</keyword>
<comment type="catalytic activity">
    <reaction evidence="6">
        <text>The enzyme shows specific recognition of a C-terminal tripeptide, Xaa-Yaa-Zaa, in which Xaa is preferably Ala or Leu, Yaa is preferably Ala or Tyr, and Zaa is preferably Ala, but then cleaves at a variable distance from the C-terminus. A typical cleavage is -Ala-Ala-|-Arg-Ala-Ala-Lys-Glu-Asn-Tyr-Ala-Leu-Ala-Ala.</text>
        <dbReference type="EC" id="3.4.21.102"/>
    </reaction>
</comment>
<dbReference type="CDD" id="cd07560">
    <property type="entry name" value="Peptidase_S41_CPP"/>
    <property type="match status" value="1"/>
</dbReference>
<dbReference type="CDD" id="cd06782">
    <property type="entry name" value="cpPDZ_CPP-like"/>
    <property type="match status" value="1"/>
</dbReference>
<dbReference type="InterPro" id="IPR005151">
    <property type="entry name" value="Tail-specific_protease"/>
</dbReference>
<dbReference type="InterPro" id="IPR004447">
    <property type="entry name" value="Peptidase_S41A"/>
</dbReference>
<dbReference type="Pfam" id="PF17820">
    <property type="entry name" value="PDZ_6"/>
    <property type="match status" value="1"/>
</dbReference>
<evidence type="ECO:0000256" key="4">
    <source>
        <dbReference type="ARBA" id="ARBA00022825"/>
    </source>
</evidence>
<proteinExistence type="inferred from homology"/>
<evidence type="ECO:0000256" key="8">
    <source>
        <dbReference type="ARBA" id="ARBA00060385"/>
    </source>
</evidence>
<evidence type="ECO:0000256" key="3">
    <source>
        <dbReference type="ARBA" id="ARBA00022801"/>
    </source>
</evidence>
<dbReference type="InterPro" id="IPR041489">
    <property type="entry name" value="PDZ_6"/>
</dbReference>
<dbReference type="EC" id="3.4.21.102" evidence="9"/>
<evidence type="ECO:0000256" key="5">
    <source>
        <dbReference type="ARBA" id="ARBA00023078"/>
    </source>
</evidence>
<dbReference type="InterPro" id="IPR036034">
    <property type="entry name" value="PDZ_sf"/>
</dbReference>
<evidence type="ECO:0000313" key="12">
    <source>
        <dbReference type="EMBL" id="PSC76991.1"/>
    </source>
</evidence>
<name>A0A2P6VSC4_9CHLO</name>
<evidence type="ECO:0000259" key="11">
    <source>
        <dbReference type="PROSITE" id="PS50106"/>
    </source>
</evidence>
<dbReference type="SMART" id="SM00228">
    <property type="entry name" value="PDZ"/>
    <property type="match status" value="1"/>
</dbReference>
<dbReference type="InterPro" id="IPR001478">
    <property type="entry name" value="PDZ"/>
</dbReference>
<dbReference type="OrthoDB" id="43580at2759"/>
<keyword evidence="2" id="KW-0645">Protease</keyword>
<dbReference type="AlphaFoldDB" id="A0A2P6VSC4"/>
<evidence type="ECO:0000256" key="6">
    <source>
        <dbReference type="ARBA" id="ARBA00051784"/>
    </source>
</evidence>
<dbReference type="GO" id="GO:0004252">
    <property type="term" value="F:serine-type endopeptidase activity"/>
    <property type="evidence" value="ECO:0007669"/>
    <property type="project" value="UniProtKB-EC"/>
</dbReference>
<accession>A0A2P6VSC4</accession>
<feature type="domain" description="PDZ" evidence="11">
    <location>
        <begin position="177"/>
        <end position="250"/>
    </location>
</feature>
<evidence type="ECO:0000256" key="2">
    <source>
        <dbReference type="ARBA" id="ARBA00022670"/>
    </source>
</evidence>
<evidence type="ECO:0000256" key="10">
    <source>
        <dbReference type="SAM" id="MobiDB-lite"/>
    </source>
</evidence>
<dbReference type="GO" id="GO:0006508">
    <property type="term" value="P:proteolysis"/>
    <property type="evidence" value="ECO:0007669"/>
    <property type="project" value="UniProtKB-KW"/>
</dbReference>
<protein>
    <recommendedName>
        <fullName evidence="9">C-terminal processing peptidase</fullName>
        <ecNumber evidence="9">3.4.21.102</ecNumber>
    </recommendedName>
</protein>
<evidence type="ECO:0000313" key="13">
    <source>
        <dbReference type="Proteomes" id="UP000239649"/>
    </source>
</evidence>
<feature type="compositionally biased region" description="Low complexity" evidence="10">
    <location>
        <begin position="48"/>
        <end position="64"/>
    </location>
</feature>
<dbReference type="PANTHER" id="PTHR32060">
    <property type="entry name" value="TAIL-SPECIFIC PROTEASE"/>
    <property type="match status" value="1"/>
</dbReference>
<comment type="similarity">
    <text evidence="1">Belongs to the peptidase S41A family.</text>
</comment>
<dbReference type="EMBL" id="LHPF02000001">
    <property type="protein sequence ID" value="PSC76991.1"/>
    <property type="molecule type" value="Genomic_DNA"/>
</dbReference>
<comment type="caution">
    <text evidence="12">The sequence shown here is derived from an EMBL/GenBank/DDBJ whole genome shotgun (WGS) entry which is preliminary data.</text>
</comment>
<dbReference type="SUPFAM" id="SSF52096">
    <property type="entry name" value="ClpP/crotonase"/>
    <property type="match status" value="1"/>
</dbReference>
<dbReference type="PANTHER" id="PTHR32060:SF7">
    <property type="entry name" value="CARBOXYL-TERMINAL-PROCESSING PEPTIDASE 2, CHLOROPLASTIC"/>
    <property type="match status" value="1"/>
</dbReference>
<dbReference type="Gene3D" id="3.90.226.10">
    <property type="entry name" value="2-enoyl-CoA Hydratase, Chain A, domain 1"/>
    <property type="match status" value="1"/>
</dbReference>
<dbReference type="SMART" id="SM00245">
    <property type="entry name" value="TSPc"/>
    <property type="match status" value="1"/>
</dbReference>
<gene>
    <name evidence="12" type="primary">g858</name>
    <name evidence="12" type="ORF">C2E20_0858</name>
</gene>
<dbReference type="SUPFAM" id="SSF50156">
    <property type="entry name" value="PDZ domain-like"/>
    <property type="match status" value="1"/>
</dbReference>
<sequence length="493" mass="50543">MRACAANQSPCGSGWLPSHPCSRRRHNVGACHAATAHGGGGCGGGGPSPAASSSSHTITSSSSPLPVSWQEQLSALSRRAAACALAAVVAGTAALAPLAPPPADAVTQEQLLFLEAWRAVDRAFVDKKFNGQNWFKVREDALKKTSLGSRAETHAAIRGLLASLGDPFSRFLDPDQYSALRRSTQGAVTGVGVEVGFKSEAGSGAALTVIAPAPGGPAERAGIRPGDEILAIDGQQTSTISLYAAGNLLQGPEGSQVVLSVKPGAGGAARDVPITRQPIQFNPVDTALCSSSGQIAPGSGDGKLGYIRIATFSKNTADKVRAALLELKEQGVERLVIDVRNNGGGLFPAGVEIGRMLINRGDIVLIADSDGVRDIYSAEGNALVPDTPLVVLANRGTASASEVLAGALKDNKRAAVAGEDTFGKGAIQTLIELSDGSAVAITVAKYQTPAGIDINKIGIKPTIPLSAAQLLEIPLRGEAFCRFAQTDAAPKLF</sequence>
<comment type="function">
    <text evidence="7">Protease involved in the C-terminal processing of the chloroplastic D1 protein of photosystem II. This proteolytic processing is necessary to allow the light-driven assembly of the tetranuclear manganese cluster, which is responsible for photosynthetic water oxidation.</text>
</comment>
<organism evidence="12 13">
    <name type="scientific">Micractinium conductrix</name>
    <dbReference type="NCBI Taxonomy" id="554055"/>
    <lineage>
        <taxon>Eukaryota</taxon>
        <taxon>Viridiplantae</taxon>
        <taxon>Chlorophyta</taxon>
        <taxon>core chlorophytes</taxon>
        <taxon>Trebouxiophyceae</taxon>
        <taxon>Chlorellales</taxon>
        <taxon>Chlorellaceae</taxon>
        <taxon>Chlorella clade</taxon>
        <taxon>Micractinium</taxon>
    </lineage>
</organism>
<keyword evidence="5" id="KW-0793">Thylakoid</keyword>
<comment type="subcellular location">
    <subcellularLocation>
        <location evidence="8">Thylakoid</location>
    </subcellularLocation>
</comment>
<keyword evidence="4" id="KW-0720">Serine protease</keyword>
<dbReference type="STRING" id="554055.A0A2P6VSC4"/>
<evidence type="ECO:0000256" key="9">
    <source>
        <dbReference type="ARBA" id="ARBA00066637"/>
    </source>
</evidence>
<dbReference type="Proteomes" id="UP000239649">
    <property type="component" value="Unassembled WGS sequence"/>
</dbReference>
<dbReference type="GO" id="GO:0009579">
    <property type="term" value="C:thylakoid"/>
    <property type="evidence" value="ECO:0007669"/>
    <property type="project" value="UniProtKB-SubCell"/>
</dbReference>
<dbReference type="Pfam" id="PF03572">
    <property type="entry name" value="Peptidase_S41"/>
    <property type="match status" value="1"/>
</dbReference>
<reference evidence="12 13" key="1">
    <citation type="journal article" date="2018" name="Plant J.">
        <title>Genome sequences of Chlorella sorokiniana UTEX 1602 and Micractinium conductrix SAG 241.80: implications to maltose excretion by a green alga.</title>
        <authorList>
            <person name="Arriola M.B."/>
            <person name="Velmurugan N."/>
            <person name="Zhang Y."/>
            <person name="Plunkett M.H."/>
            <person name="Hondzo H."/>
            <person name="Barney B.M."/>
        </authorList>
    </citation>
    <scope>NUCLEOTIDE SEQUENCE [LARGE SCALE GENOMIC DNA]</scope>
    <source>
        <strain evidence="12 13">SAG 241.80</strain>
    </source>
</reference>
<keyword evidence="13" id="KW-1185">Reference proteome</keyword>
<evidence type="ECO:0000256" key="7">
    <source>
        <dbReference type="ARBA" id="ARBA00060065"/>
    </source>
</evidence>
<feature type="region of interest" description="Disordered" evidence="10">
    <location>
        <begin position="39"/>
        <end position="64"/>
    </location>
</feature>
<evidence type="ECO:0000256" key="1">
    <source>
        <dbReference type="ARBA" id="ARBA00009179"/>
    </source>
</evidence>
<dbReference type="InterPro" id="IPR029045">
    <property type="entry name" value="ClpP/crotonase-like_dom_sf"/>
</dbReference>
<dbReference type="Gene3D" id="2.30.42.10">
    <property type="match status" value="1"/>
</dbReference>
<dbReference type="FunFam" id="3.30.750.44:FF:000002">
    <property type="entry name" value="carboxyl-terminal-processing peptidase 2, chloroplastic"/>
    <property type="match status" value="1"/>
</dbReference>
<dbReference type="NCBIfam" id="TIGR00225">
    <property type="entry name" value="prc"/>
    <property type="match status" value="1"/>
</dbReference>